<name>A0A091VPP1_NIPNI</name>
<feature type="transmembrane region" description="Helical" evidence="13">
    <location>
        <begin position="188"/>
        <end position="208"/>
    </location>
</feature>
<proteinExistence type="inferred from homology"/>
<evidence type="ECO:0000259" key="14">
    <source>
        <dbReference type="PROSITE" id="PS50227"/>
    </source>
</evidence>
<dbReference type="InterPro" id="IPR001879">
    <property type="entry name" value="GPCR_2_extracellular_dom"/>
</dbReference>
<dbReference type="Pfam" id="PF00002">
    <property type="entry name" value="7tm_2"/>
    <property type="match status" value="1"/>
</dbReference>
<feature type="transmembrane region" description="Helical" evidence="13">
    <location>
        <begin position="228"/>
        <end position="249"/>
    </location>
</feature>
<feature type="non-terminal residue" evidence="16">
    <location>
        <position position="343"/>
    </location>
</feature>
<evidence type="ECO:0000259" key="15">
    <source>
        <dbReference type="PROSITE" id="PS50261"/>
    </source>
</evidence>
<keyword evidence="7" id="KW-0297">G-protein coupled receptor</keyword>
<dbReference type="EMBL" id="KL411222">
    <property type="protein sequence ID" value="KFR04660.1"/>
    <property type="molecule type" value="Genomic_DNA"/>
</dbReference>
<dbReference type="InterPro" id="IPR003290">
    <property type="entry name" value="GPCR_2_GLP1/glucagon_rcpt"/>
</dbReference>
<evidence type="ECO:0000256" key="1">
    <source>
        <dbReference type="ARBA" id="ARBA00004651"/>
    </source>
</evidence>
<feature type="transmembrane region" description="Helical" evidence="13">
    <location>
        <begin position="100"/>
        <end position="120"/>
    </location>
</feature>
<dbReference type="PRINTS" id="PR00249">
    <property type="entry name" value="GPCRSECRETIN"/>
</dbReference>
<dbReference type="SMART" id="SM00008">
    <property type="entry name" value="HormR"/>
    <property type="match status" value="1"/>
</dbReference>
<dbReference type="InterPro" id="IPR003291">
    <property type="entry name" value="GPCR_2_glucagon_rcpt"/>
</dbReference>
<feature type="domain" description="G-protein coupled receptors family 2 profile 1" evidence="14">
    <location>
        <begin position="1"/>
        <end position="73"/>
    </location>
</feature>
<gene>
    <name evidence="16" type="ORF">Y956_02686</name>
</gene>
<reference evidence="16 17" key="1">
    <citation type="submission" date="2014-04" db="EMBL/GenBank/DDBJ databases">
        <title>Genome evolution of avian class.</title>
        <authorList>
            <person name="Zhang G."/>
            <person name="Li C."/>
        </authorList>
    </citation>
    <scope>NUCLEOTIDE SEQUENCE [LARGE SCALE GENOMIC DNA]</scope>
    <source>
        <strain evidence="16">BGI_Y956</strain>
    </source>
</reference>
<dbReference type="PANTHER" id="PTHR45620:SF29">
    <property type="entry name" value="GLUCAGON RECEPTOR"/>
    <property type="match status" value="1"/>
</dbReference>
<dbReference type="GO" id="GO:0007189">
    <property type="term" value="P:adenylate cyclase-activating G protein-coupled receptor signaling pathway"/>
    <property type="evidence" value="ECO:0007669"/>
    <property type="project" value="TreeGrafter"/>
</dbReference>
<keyword evidence="5" id="KW-0732">Signal</keyword>
<dbReference type="eggNOG" id="KOG4564">
    <property type="taxonomic scope" value="Eukaryota"/>
</dbReference>
<dbReference type="STRING" id="128390.A0A091VPP1"/>
<dbReference type="PRINTS" id="PR01354">
    <property type="entry name" value="GLUCAGONR"/>
</dbReference>
<organism evidence="16 17">
    <name type="scientific">Nipponia nippon</name>
    <name type="common">Crested ibis</name>
    <name type="synonym">Ibis nippon</name>
    <dbReference type="NCBI Taxonomy" id="128390"/>
    <lineage>
        <taxon>Eukaryota</taxon>
        <taxon>Metazoa</taxon>
        <taxon>Chordata</taxon>
        <taxon>Craniata</taxon>
        <taxon>Vertebrata</taxon>
        <taxon>Euteleostomi</taxon>
        <taxon>Archelosauria</taxon>
        <taxon>Archosauria</taxon>
        <taxon>Dinosauria</taxon>
        <taxon>Saurischia</taxon>
        <taxon>Theropoda</taxon>
        <taxon>Coelurosauria</taxon>
        <taxon>Aves</taxon>
        <taxon>Neognathae</taxon>
        <taxon>Neoaves</taxon>
        <taxon>Aequornithes</taxon>
        <taxon>Pelecaniformes</taxon>
        <taxon>Threskiornithidae</taxon>
        <taxon>Nipponia</taxon>
    </lineage>
</organism>
<dbReference type="PROSITE" id="PS50227">
    <property type="entry name" value="G_PROTEIN_RECEP_F2_3"/>
    <property type="match status" value="1"/>
</dbReference>
<keyword evidence="10 16" id="KW-0675">Receptor</keyword>
<dbReference type="GO" id="GO:0005886">
    <property type="term" value="C:plasma membrane"/>
    <property type="evidence" value="ECO:0007669"/>
    <property type="project" value="UniProtKB-SubCell"/>
</dbReference>
<keyword evidence="6 13" id="KW-1133">Transmembrane helix</keyword>
<sequence>STELVCNRTFDKFSCWPDTPPNSTASVPCPWFLPWYQKVKHRHVFKTCGPDGQWLTGPRGQSLRDATQCELDTEDLEAQALTGPPRLCSKLHCMRNYIHMNLFASFILKGVSVLVIDALLKTHYSDKIDDYNVHIWLSDEVSHGAGCRAATVFMQYGIVANYCWLLVEGIYLHNLLVVAVFSERSYFTLYLCIGWGAPMLFLIPWVVVKFLYENIQCWTTNNNMGFWWILRFPVFLAILINFFIFIRIIQILVSKLRAHQMRYTDYKFRLAKSTLTLIPLLGIHEVVFAFITDEHAQGTLRYVKLFFDLFLSSFQGMLVAILYCFVNKEVQAELLKRWQRWKL</sequence>
<keyword evidence="11" id="KW-0325">Glycoprotein</keyword>
<evidence type="ECO:0000313" key="17">
    <source>
        <dbReference type="Proteomes" id="UP000053283"/>
    </source>
</evidence>
<evidence type="ECO:0000313" key="16">
    <source>
        <dbReference type="EMBL" id="KFR04660.1"/>
    </source>
</evidence>
<dbReference type="SUPFAM" id="SSF81321">
    <property type="entry name" value="Family A G protein-coupled receptor-like"/>
    <property type="match status" value="1"/>
</dbReference>
<evidence type="ECO:0000256" key="9">
    <source>
        <dbReference type="ARBA" id="ARBA00023157"/>
    </source>
</evidence>
<dbReference type="InterPro" id="IPR017983">
    <property type="entry name" value="GPCR_2_secretin-like_CS"/>
</dbReference>
<keyword evidence="3" id="KW-1003">Cell membrane</keyword>
<dbReference type="InterPro" id="IPR017981">
    <property type="entry name" value="GPCR_2-like_7TM"/>
</dbReference>
<keyword evidence="8 13" id="KW-0472">Membrane</keyword>
<dbReference type="FunFam" id="1.20.1070.10:FF:000133">
    <property type="entry name" value="Glucagon receptor a"/>
    <property type="match status" value="1"/>
</dbReference>
<feature type="transmembrane region" description="Helical" evidence="13">
    <location>
        <begin position="303"/>
        <end position="326"/>
    </location>
</feature>
<keyword evidence="9" id="KW-1015">Disulfide bond</keyword>
<dbReference type="Pfam" id="PF02793">
    <property type="entry name" value="HRM"/>
    <property type="match status" value="1"/>
</dbReference>
<dbReference type="Proteomes" id="UP000053283">
    <property type="component" value="Unassembled WGS sequence"/>
</dbReference>
<dbReference type="GO" id="GO:0004967">
    <property type="term" value="F:glucagon receptor activity"/>
    <property type="evidence" value="ECO:0007669"/>
    <property type="project" value="InterPro"/>
</dbReference>
<dbReference type="Gene3D" id="1.20.1070.10">
    <property type="entry name" value="Rhodopsin 7-helix transmembrane proteins"/>
    <property type="match status" value="1"/>
</dbReference>
<feature type="non-terminal residue" evidence="16">
    <location>
        <position position="1"/>
    </location>
</feature>
<dbReference type="AlphaFoldDB" id="A0A091VPP1"/>
<evidence type="ECO:0000256" key="13">
    <source>
        <dbReference type="SAM" id="Phobius"/>
    </source>
</evidence>
<dbReference type="PROSITE" id="PS00650">
    <property type="entry name" value="G_PROTEIN_RECEP_F2_2"/>
    <property type="match status" value="1"/>
</dbReference>
<keyword evidence="17" id="KW-1185">Reference proteome</keyword>
<evidence type="ECO:0000256" key="8">
    <source>
        <dbReference type="ARBA" id="ARBA00023136"/>
    </source>
</evidence>
<dbReference type="GO" id="GO:0007166">
    <property type="term" value="P:cell surface receptor signaling pathway"/>
    <property type="evidence" value="ECO:0007669"/>
    <property type="project" value="InterPro"/>
</dbReference>
<comment type="subcellular location">
    <subcellularLocation>
        <location evidence="1">Cell membrane</location>
        <topology evidence="1">Multi-pass membrane protein</topology>
    </subcellularLocation>
</comment>
<accession>A0A091VPP1</accession>
<dbReference type="PROSITE" id="PS50261">
    <property type="entry name" value="G_PROTEIN_RECEP_F2_4"/>
    <property type="match status" value="1"/>
</dbReference>
<protein>
    <submittedName>
        <fullName evidence="16">Glucagon receptor</fullName>
    </submittedName>
</protein>
<dbReference type="CDD" id="cd15267">
    <property type="entry name" value="7tmB1_GCGR"/>
    <property type="match status" value="1"/>
</dbReference>
<dbReference type="PRINTS" id="PR01353">
    <property type="entry name" value="GLUCAGNFAMLY"/>
</dbReference>
<feature type="domain" description="G-protein coupled receptors family 2 profile 2" evidence="15">
    <location>
        <begin position="90"/>
        <end position="327"/>
    </location>
</feature>
<evidence type="ECO:0000256" key="2">
    <source>
        <dbReference type="ARBA" id="ARBA00005314"/>
    </source>
</evidence>
<evidence type="ECO:0000256" key="6">
    <source>
        <dbReference type="ARBA" id="ARBA00022989"/>
    </source>
</evidence>
<dbReference type="SUPFAM" id="SSF111418">
    <property type="entry name" value="Hormone receptor domain"/>
    <property type="match status" value="1"/>
</dbReference>
<evidence type="ECO:0000256" key="7">
    <source>
        <dbReference type="ARBA" id="ARBA00023040"/>
    </source>
</evidence>
<dbReference type="PANTHER" id="PTHR45620">
    <property type="entry name" value="PDF RECEPTOR-LIKE PROTEIN-RELATED"/>
    <property type="match status" value="1"/>
</dbReference>
<evidence type="ECO:0000256" key="12">
    <source>
        <dbReference type="ARBA" id="ARBA00023224"/>
    </source>
</evidence>
<evidence type="ECO:0000256" key="10">
    <source>
        <dbReference type="ARBA" id="ARBA00023170"/>
    </source>
</evidence>
<evidence type="ECO:0000256" key="5">
    <source>
        <dbReference type="ARBA" id="ARBA00022729"/>
    </source>
</evidence>
<keyword evidence="4 13" id="KW-0812">Transmembrane</keyword>
<evidence type="ECO:0000256" key="3">
    <source>
        <dbReference type="ARBA" id="ARBA00022475"/>
    </source>
</evidence>
<dbReference type="InterPro" id="IPR000832">
    <property type="entry name" value="GPCR_2_secretin-like"/>
</dbReference>
<comment type="similarity">
    <text evidence="2">Belongs to the G-protein coupled receptor 2 family.</text>
</comment>
<dbReference type="InterPro" id="IPR050332">
    <property type="entry name" value="GPCR_2"/>
</dbReference>
<feature type="transmembrane region" description="Helical" evidence="13">
    <location>
        <begin position="270"/>
        <end position="291"/>
    </location>
</feature>
<dbReference type="PROSITE" id="PS00649">
    <property type="entry name" value="G_PROTEIN_RECEP_F2_1"/>
    <property type="match status" value="1"/>
</dbReference>
<dbReference type="Gene3D" id="4.10.1240.10">
    <property type="entry name" value="GPCR, family 2, extracellular hormone receptor domain"/>
    <property type="match status" value="1"/>
</dbReference>
<evidence type="ECO:0000256" key="4">
    <source>
        <dbReference type="ARBA" id="ARBA00022692"/>
    </source>
</evidence>
<evidence type="ECO:0000256" key="11">
    <source>
        <dbReference type="ARBA" id="ARBA00023180"/>
    </source>
</evidence>
<keyword evidence="12" id="KW-0807">Transducer</keyword>
<dbReference type="InterPro" id="IPR036445">
    <property type="entry name" value="GPCR_2_extracell_dom_sf"/>
</dbReference>
<feature type="transmembrane region" description="Helical" evidence="13">
    <location>
        <begin position="159"/>
        <end position="181"/>
    </location>
</feature>
<dbReference type="GO" id="GO:0017046">
    <property type="term" value="F:peptide hormone binding"/>
    <property type="evidence" value="ECO:0007669"/>
    <property type="project" value="TreeGrafter"/>
</dbReference>